<comment type="caution">
    <text evidence="1">The sequence shown here is derived from an EMBL/GenBank/DDBJ whole genome shotgun (WGS) entry which is preliminary data.</text>
</comment>
<reference evidence="1 2" key="1">
    <citation type="submission" date="2020-08" db="EMBL/GenBank/DDBJ databases">
        <title>A Genomic Blueprint of the Chicken Gut Microbiome.</title>
        <authorList>
            <person name="Gilroy R."/>
            <person name="Ravi A."/>
            <person name="Getino M."/>
            <person name="Pursley I."/>
            <person name="Horton D.L."/>
            <person name="Alikhan N.-F."/>
            <person name="Baker D."/>
            <person name="Gharbi K."/>
            <person name="Hall N."/>
            <person name="Watson M."/>
            <person name="Adriaenssens E.M."/>
            <person name="Foster-Nyarko E."/>
            <person name="Jarju S."/>
            <person name="Secka A."/>
            <person name="Antonio M."/>
            <person name="Oren A."/>
            <person name="Chaudhuri R."/>
            <person name="La Ragione R.M."/>
            <person name="Hildebrand F."/>
            <person name="Pallen M.J."/>
        </authorList>
    </citation>
    <scope>NUCLEOTIDE SEQUENCE [LARGE SCALE GENOMIC DNA]</scope>
    <source>
        <strain evidence="1 2">Sa1CVN1</strain>
    </source>
</reference>
<evidence type="ECO:0008006" key="3">
    <source>
        <dbReference type="Google" id="ProtNLM"/>
    </source>
</evidence>
<protein>
    <recommendedName>
        <fullName evidence="3">Antitoxin</fullName>
    </recommendedName>
</protein>
<dbReference type="Proteomes" id="UP000620874">
    <property type="component" value="Unassembled WGS sequence"/>
</dbReference>
<keyword evidence="2" id="KW-1185">Reference proteome</keyword>
<organism evidence="1 2">
    <name type="scientific">Phocaeicola intestinalis</name>
    <dbReference type="NCBI Taxonomy" id="2762212"/>
    <lineage>
        <taxon>Bacteria</taxon>
        <taxon>Pseudomonadati</taxon>
        <taxon>Bacteroidota</taxon>
        <taxon>Bacteroidia</taxon>
        <taxon>Bacteroidales</taxon>
        <taxon>Bacteroidaceae</taxon>
        <taxon>Phocaeicola</taxon>
    </lineage>
</organism>
<name>A0ABR8YBQ3_9BACT</name>
<dbReference type="RefSeq" id="WP_140400090.1">
    <property type="nucleotide sequence ID" value="NZ_JACSPP010000061.1"/>
</dbReference>
<sequence>MATTVTIEPNDKMADKLFDIIRSQSLDVKIKLQRLLSKDIDRQKKEEILSGHVDKPYSLDELYGILNHDDGLSYKEMRDEYLKDKYQL</sequence>
<evidence type="ECO:0000313" key="2">
    <source>
        <dbReference type="Proteomes" id="UP000620874"/>
    </source>
</evidence>
<evidence type="ECO:0000313" key="1">
    <source>
        <dbReference type="EMBL" id="MBD8041635.1"/>
    </source>
</evidence>
<dbReference type="EMBL" id="JACSPP010000061">
    <property type="protein sequence ID" value="MBD8041635.1"/>
    <property type="molecule type" value="Genomic_DNA"/>
</dbReference>
<accession>A0ABR8YBQ3</accession>
<gene>
    <name evidence="1" type="ORF">H9625_14550</name>
</gene>
<proteinExistence type="predicted"/>